<protein>
    <submittedName>
        <fullName evidence="1">Uncharacterized protein</fullName>
    </submittedName>
</protein>
<dbReference type="Proteomes" id="UP000789845">
    <property type="component" value="Unassembled WGS sequence"/>
</dbReference>
<comment type="caution">
    <text evidence="1">The sequence shown here is derived from an EMBL/GenBank/DDBJ whole genome shotgun (WGS) entry which is preliminary data.</text>
</comment>
<evidence type="ECO:0000313" key="1">
    <source>
        <dbReference type="EMBL" id="CAG9609136.1"/>
    </source>
</evidence>
<proteinExistence type="predicted"/>
<organism evidence="1 2">
    <name type="scientific">Pseudoneobacillus rhizosphaerae</name>
    <dbReference type="NCBI Taxonomy" id="2880968"/>
    <lineage>
        <taxon>Bacteria</taxon>
        <taxon>Bacillati</taxon>
        <taxon>Bacillota</taxon>
        <taxon>Bacilli</taxon>
        <taxon>Bacillales</taxon>
        <taxon>Bacillaceae</taxon>
        <taxon>Pseudoneobacillus</taxon>
    </lineage>
</organism>
<dbReference type="RefSeq" id="WP_230497371.1">
    <property type="nucleotide sequence ID" value="NZ_CAKJTG010000016.1"/>
</dbReference>
<evidence type="ECO:0000313" key="2">
    <source>
        <dbReference type="Proteomes" id="UP000789845"/>
    </source>
</evidence>
<dbReference type="AlphaFoldDB" id="A0A9C7LAH5"/>
<gene>
    <name evidence="1" type="ORF">NEOCIP111885_02877</name>
</gene>
<accession>A0A9C7LAH5</accession>
<sequence>MGQRDIVQLSKNGGRRTCPRFPIADKLFHMISYMAVLEDMMHILYPDEYEEDGLWCPVPTKNDKKKIRLWYQVPTKIYIIYHLIKWT</sequence>
<reference evidence="1" key="1">
    <citation type="submission" date="2021-10" db="EMBL/GenBank/DDBJ databases">
        <authorList>
            <person name="Criscuolo A."/>
        </authorList>
    </citation>
    <scope>NUCLEOTIDE SEQUENCE</scope>
    <source>
        <strain evidence="1">CIP111885</strain>
    </source>
</reference>
<name>A0A9C7LAH5_9BACI</name>
<dbReference type="EMBL" id="CAKJTG010000016">
    <property type="protein sequence ID" value="CAG9609136.1"/>
    <property type="molecule type" value="Genomic_DNA"/>
</dbReference>
<keyword evidence="2" id="KW-1185">Reference proteome</keyword>